<reference evidence="2" key="1">
    <citation type="submission" date="2023-01" db="EMBL/GenBank/DDBJ databases">
        <title>Human gut microbiome strain richness.</title>
        <authorList>
            <person name="Chen-Liaw A."/>
        </authorList>
    </citation>
    <scope>NUCLEOTIDE SEQUENCE</scope>
    <source>
        <strain evidence="2">RTP21484st1_E5_RTP21484_190118</strain>
    </source>
</reference>
<keyword evidence="1" id="KW-0812">Transmembrane</keyword>
<dbReference type="RefSeq" id="WP_229045816.1">
    <property type="nucleotide sequence ID" value="NZ_CP103162.1"/>
</dbReference>
<evidence type="ECO:0000313" key="2">
    <source>
        <dbReference type="EMBL" id="MDB9004643.1"/>
    </source>
</evidence>
<comment type="caution">
    <text evidence="2">The sequence shown here is derived from an EMBL/GenBank/DDBJ whole genome shotgun (WGS) entry which is preliminary data.</text>
</comment>
<keyword evidence="1" id="KW-0472">Membrane</keyword>
<name>A0AB35JC02_PARDI</name>
<keyword evidence="1" id="KW-1133">Transmembrane helix</keyword>
<evidence type="ECO:0000256" key="1">
    <source>
        <dbReference type="SAM" id="Phobius"/>
    </source>
</evidence>
<gene>
    <name evidence="2" type="ORF">PN599_06490</name>
</gene>
<dbReference type="EMBL" id="JAQMPJ010000003">
    <property type="protein sequence ID" value="MDB9004643.1"/>
    <property type="molecule type" value="Genomic_DNA"/>
</dbReference>
<accession>A0AB35JC02</accession>
<feature type="transmembrane region" description="Helical" evidence="1">
    <location>
        <begin position="123"/>
        <end position="142"/>
    </location>
</feature>
<dbReference type="AlphaFoldDB" id="A0AB35JC02"/>
<organism evidence="2 3">
    <name type="scientific">Parabacteroides distasonis</name>
    <dbReference type="NCBI Taxonomy" id="823"/>
    <lineage>
        <taxon>Bacteria</taxon>
        <taxon>Pseudomonadati</taxon>
        <taxon>Bacteroidota</taxon>
        <taxon>Bacteroidia</taxon>
        <taxon>Bacteroidales</taxon>
        <taxon>Tannerellaceae</taxon>
        <taxon>Parabacteroides</taxon>
    </lineage>
</organism>
<evidence type="ECO:0000313" key="3">
    <source>
        <dbReference type="Proteomes" id="UP001210126"/>
    </source>
</evidence>
<dbReference type="Proteomes" id="UP001210126">
    <property type="component" value="Unassembled WGS sequence"/>
</dbReference>
<protein>
    <submittedName>
        <fullName evidence="2">Uncharacterized protein</fullName>
    </submittedName>
</protein>
<sequence>MNFPEGLSYGEDTYVSVCLLAHPIKMAYVPKAFYHYVQNVNYSSLTRRPVKILVEQCEKLCDLLRCKLSENQFKEIYPALRYRQACVILTSAGENPYIVTFKKDFEGVRKAILHQNFSFKRKTLFWIAFYISPYIAHFFYTFCR</sequence>
<proteinExistence type="predicted"/>